<name>A0A4T0UIM6_9NEIS</name>
<evidence type="ECO:0000313" key="1">
    <source>
        <dbReference type="EMBL" id="TIC78388.1"/>
    </source>
</evidence>
<reference evidence="1 2" key="1">
    <citation type="submission" date="2019-04" db="EMBL/GenBank/DDBJ databases">
        <title>Crenobacter sp. nov.</title>
        <authorList>
            <person name="Shi S."/>
        </authorList>
    </citation>
    <scope>NUCLEOTIDE SEQUENCE [LARGE SCALE GENOMIC DNA]</scope>
    <source>
        <strain evidence="1 2">GY 70310</strain>
    </source>
</reference>
<dbReference type="RefSeq" id="WP_136555945.1">
    <property type="nucleotide sequence ID" value="NZ_STGJ01000042.1"/>
</dbReference>
<comment type="caution">
    <text evidence="1">The sequence shown here is derived from an EMBL/GenBank/DDBJ whole genome shotgun (WGS) entry which is preliminary data.</text>
</comment>
<sequence length="111" mass="12056">MFIAGQAATSGRSAEMGSFGEEWMVFTPSDGVIHVSPTGLEGLKVATLAATLTTCSKSLKPLKTLGCSLISWNAIIHPSKNKKPASWRVFCFCWQVSGMFRNLLEKCLTRS</sequence>
<accession>A0A4T0UIM6</accession>
<keyword evidence="2" id="KW-1185">Reference proteome</keyword>
<evidence type="ECO:0000313" key="2">
    <source>
        <dbReference type="Proteomes" id="UP000308891"/>
    </source>
</evidence>
<dbReference type="Proteomes" id="UP000308891">
    <property type="component" value="Unassembled WGS sequence"/>
</dbReference>
<protein>
    <submittedName>
        <fullName evidence="1">Uncharacterized protein</fullName>
    </submittedName>
</protein>
<dbReference type="AlphaFoldDB" id="A0A4T0UIM6"/>
<proteinExistence type="predicted"/>
<organism evidence="1 2">
    <name type="scientific">Crenobacter intestini</name>
    <dbReference type="NCBI Taxonomy" id="2563443"/>
    <lineage>
        <taxon>Bacteria</taxon>
        <taxon>Pseudomonadati</taxon>
        <taxon>Pseudomonadota</taxon>
        <taxon>Betaproteobacteria</taxon>
        <taxon>Neisseriales</taxon>
        <taxon>Neisseriaceae</taxon>
        <taxon>Crenobacter</taxon>
    </lineage>
</organism>
<gene>
    <name evidence="1" type="ORF">E5K04_16570</name>
</gene>
<dbReference type="EMBL" id="STGJ01000042">
    <property type="protein sequence ID" value="TIC78388.1"/>
    <property type="molecule type" value="Genomic_DNA"/>
</dbReference>